<dbReference type="EMBL" id="FNNZ01000010">
    <property type="protein sequence ID" value="SDW90501.1"/>
    <property type="molecule type" value="Genomic_DNA"/>
</dbReference>
<feature type="active site" description="Tele-phosphohistidine intermediate" evidence="18">
    <location>
        <position position="196"/>
    </location>
</feature>
<evidence type="ECO:0000256" key="20">
    <source>
        <dbReference type="PIRSR" id="PIRSR000732-3"/>
    </source>
</evidence>
<feature type="binding site" evidence="19">
    <location>
        <begin position="463"/>
        <end position="464"/>
    </location>
    <ligand>
        <name>phosphoenolpyruvate</name>
        <dbReference type="ChEBI" id="CHEBI:58702"/>
    </ligand>
</feature>
<evidence type="ECO:0000256" key="13">
    <source>
        <dbReference type="ARBA" id="ARBA00022723"/>
    </source>
</evidence>
<evidence type="ECO:0000256" key="14">
    <source>
        <dbReference type="ARBA" id="ARBA00022777"/>
    </source>
</evidence>
<dbReference type="STRING" id="1058.SAMN05421783_110135"/>
<dbReference type="PIRSF" id="PIRSF000732">
    <property type="entry name" value="PTS_enzyme_I"/>
    <property type="match status" value="1"/>
</dbReference>
<feature type="binding site" evidence="20">
    <location>
        <position position="440"/>
    </location>
    <ligand>
        <name>Mg(2+)</name>
        <dbReference type="ChEBI" id="CHEBI:18420"/>
    </ligand>
</feature>
<evidence type="ECO:0000256" key="15">
    <source>
        <dbReference type="ARBA" id="ARBA00022842"/>
    </source>
</evidence>
<keyword evidence="13 17" id="KW-0479">Metal-binding</keyword>
<dbReference type="GO" id="GO:0008965">
    <property type="term" value="F:phosphoenolpyruvate-protein phosphotransferase activity"/>
    <property type="evidence" value="ECO:0007669"/>
    <property type="project" value="UniProtKB-EC"/>
</dbReference>
<evidence type="ECO:0000256" key="9">
    <source>
        <dbReference type="ARBA" id="ARBA00022490"/>
    </source>
</evidence>
<evidence type="ECO:0000256" key="7">
    <source>
        <dbReference type="ARBA" id="ARBA00016544"/>
    </source>
</evidence>
<dbReference type="InterPro" id="IPR006318">
    <property type="entry name" value="PTS_EI-like"/>
</dbReference>
<dbReference type="SUPFAM" id="SSF47831">
    <property type="entry name" value="Enzyme I of the PEP:sugar phosphotransferase system HPr-binding (sub)domain"/>
    <property type="match status" value="1"/>
</dbReference>
<dbReference type="InterPro" id="IPR023151">
    <property type="entry name" value="PEP_util_CS"/>
</dbReference>
<evidence type="ECO:0000256" key="6">
    <source>
        <dbReference type="ARBA" id="ARBA00012232"/>
    </source>
</evidence>
<evidence type="ECO:0000259" key="23">
    <source>
        <dbReference type="Pfam" id="PF05524"/>
    </source>
</evidence>
<dbReference type="NCBIfam" id="TIGR01417">
    <property type="entry name" value="PTS_I_fam"/>
    <property type="match status" value="1"/>
</dbReference>
<dbReference type="GO" id="GO:0005737">
    <property type="term" value="C:cytoplasm"/>
    <property type="evidence" value="ECO:0007669"/>
    <property type="project" value="UniProtKB-SubCell"/>
</dbReference>
<evidence type="ECO:0000256" key="16">
    <source>
        <dbReference type="ARBA" id="ARBA00033235"/>
    </source>
</evidence>
<dbReference type="SUPFAM" id="SSF52009">
    <property type="entry name" value="Phosphohistidine domain"/>
    <property type="match status" value="1"/>
</dbReference>
<dbReference type="PANTHER" id="PTHR46244">
    <property type="entry name" value="PHOSPHOENOLPYRUVATE-PROTEIN PHOSPHOTRANSFERASE"/>
    <property type="match status" value="1"/>
</dbReference>
<sequence>MTTAFQGIGISTSRSLALGPAFVDGRGGHTVSQSAITADQVAAEIERLDLAVMAARQALKAVRNQIPHHTPLNIAEFIDTHLLMLEDAALVEEVRRIVAEQLCNAEWALQRQRDTLVRVFDEMDDPYLRTRRDDVEHVVQQIQTFLQGAAVQSEPSTRDLEGRVVVARDLAPADAILLRHRGAVAFVTEFGGPMSHTAILARSLGVPAVMGIHNITRYLRQGELILVDGETGTVLADADPLTLTFFRDRLRAAEARQVRLRGLVGRASVTRDGVEIGLLANLELPEDVELAKANGASGVGLYRTEFLYMNRRDLPDEEEHLASYAEIVAGLGGLPVTIRTLDLGVDKRVDTLFEPGPGVSNPALGLRAIRLCLKEPDLFRPQLRAILRASAIGPIRLMLPLVSNVHEVDTVLALIRQIKTQLDRDGLDYDPSLPIGAMIEVPAAALCARALARRLDFLSIGTNDLIQYTLAIDRLDDSVNYLFDPTHPAILRLVRMTIDAAREVNRPVSMCGEMAGDPRFTRLLLGMGLREFSMQPGAILDVKEVVLQADTFDLKRRTAALYARLDDRDPGALIDELNAA</sequence>
<accession>A0A1H2XCG9</accession>
<dbReference type="InterPro" id="IPR015813">
    <property type="entry name" value="Pyrv/PenolPyrv_kinase-like_dom"/>
</dbReference>
<protein>
    <recommendedName>
        <fullName evidence="7 17">Phosphoenolpyruvate-protein phosphotransferase</fullName>
        <ecNumber evidence="6 17">2.7.3.9</ecNumber>
    </recommendedName>
    <alternativeName>
        <fullName evidence="16 17">Phosphotransferase system, enzyme I</fullName>
    </alternativeName>
</protein>
<dbReference type="GO" id="GO:0016301">
    <property type="term" value="F:kinase activity"/>
    <property type="evidence" value="ECO:0007669"/>
    <property type="project" value="UniProtKB-KW"/>
</dbReference>
<feature type="domain" description="Phosphotransferase system enzyme I N-terminal" evidence="23">
    <location>
        <begin position="9"/>
        <end position="131"/>
    </location>
</feature>
<keyword evidence="25" id="KW-1185">Reference proteome</keyword>
<dbReference type="PANTHER" id="PTHR46244:SF3">
    <property type="entry name" value="PHOSPHOENOLPYRUVATE-PROTEIN PHOSPHOTRANSFERASE"/>
    <property type="match status" value="1"/>
</dbReference>
<dbReference type="OrthoDB" id="9765468at2"/>
<keyword evidence="10 17" id="KW-0762">Sugar transport</keyword>
<evidence type="ECO:0000256" key="12">
    <source>
        <dbReference type="ARBA" id="ARBA00022683"/>
    </source>
</evidence>
<feature type="binding site" evidence="19">
    <location>
        <position position="339"/>
    </location>
    <ligand>
        <name>phosphoenolpyruvate</name>
        <dbReference type="ChEBI" id="CHEBI:58702"/>
    </ligand>
</feature>
<evidence type="ECO:0000313" key="24">
    <source>
        <dbReference type="EMBL" id="SDW90501.1"/>
    </source>
</evidence>
<keyword evidence="15 17" id="KW-0460">Magnesium</keyword>
<evidence type="ECO:0000256" key="1">
    <source>
        <dbReference type="ARBA" id="ARBA00000683"/>
    </source>
</evidence>
<comment type="cofactor">
    <cofactor evidence="2 17 20">
        <name>Mg(2+)</name>
        <dbReference type="ChEBI" id="CHEBI:18420"/>
    </cofactor>
</comment>
<feature type="binding site" evidence="20">
    <location>
        <position position="464"/>
    </location>
    <ligand>
        <name>Mg(2+)</name>
        <dbReference type="ChEBI" id="CHEBI:18420"/>
    </ligand>
</feature>
<evidence type="ECO:0000256" key="10">
    <source>
        <dbReference type="ARBA" id="ARBA00022597"/>
    </source>
</evidence>
<dbReference type="InterPro" id="IPR036637">
    <property type="entry name" value="Phosphohistidine_dom_sf"/>
</dbReference>
<keyword evidence="12 17" id="KW-0598">Phosphotransferase system</keyword>
<evidence type="ECO:0000256" key="8">
    <source>
        <dbReference type="ARBA" id="ARBA00022448"/>
    </source>
</evidence>
<evidence type="ECO:0000256" key="11">
    <source>
        <dbReference type="ARBA" id="ARBA00022679"/>
    </source>
</evidence>
<dbReference type="InterPro" id="IPR036618">
    <property type="entry name" value="PtsI_HPr-bd_sf"/>
</dbReference>
<reference evidence="25" key="1">
    <citation type="submission" date="2016-10" db="EMBL/GenBank/DDBJ databases">
        <authorList>
            <person name="Varghese N."/>
            <person name="Submissions S."/>
        </authorList>
    </citation>
    <scope>NUCLEOTIDE SEQUENCE [LARGE SCALE GENOMIC DNA]</scope>
    <source>
        <strain evidence="25">DSM 217</strain>
    </source>
</reference>
<dbReference type="SUPFAM" id="SSF51621">
    <property type="entry name" value="Phosphoenolpyruvate/pyruvate domain"/>
    <property type="match status" value="1"/>
</dbReference>
<evidence type="ECO:0000259" key="21">
    <source>
        <dbReference type="Pfam" id="PF00391"/>
    </source>
</evidence>
<dbReference type="Pfam" id="PF02896">
    <property type="entry name" value="PEP-utilizers_C"/>
    <property type="match status" value="1"/>
</dbReference>
<dbReference type="Gene3D" id="3.50.30.10">
    <property type="entry name" value="Phosphohistidine domain"/>
    <property type="match status" value="1"/>
</dbReference>
<comment type="similarity">
    <text evidence="5 17">Belongs to the PEP-utilizing enzyme family.</text>
</comment>
<dbReference type="Pfam" id="PF05524">
    <property type="entry name" value="PEP-utilisers_N"/>
    <property type="match status" value="1"/>
</dbReference>
<dbReference type="InterPro" id="IPR000121">
    <property type="entry name" value="PEP_util_C"/>
</dbReference>
<keyword evidence="8 17" id="KW-0813">Transport</keyword>
<dbReference type="EC" id="2.7.3.9" evidence="6 17"/>
<proteinExistence type="inferred from homology"/>
<keyword evidence="14 17" id="KW-0418">Kinase</keyword>
<feature type="binding site" evidence="19">
    <location>
        <position position="303"/>
    </location>
    <ligand>
        <name>phosphoenolpyruvate</name>
        <dbReference type="ChEBI" id="CHEBI:58702"/>
    </ligand>
</feature>
<evidence type="ECO:0000256" key="5">
    <source>
        <dbReference type="ARBA" id="ARBA00007837"/>
    </source>
</evidence>
<feature type="domain" description="PEP-utilising enzyme C-terminal" evidence="22">
    <location>
        <begin position="267"/>
        <end position="550"/>
    </location>
</feature>
<name>A0A1H2XCG9_THIRO</name>
<comment type="subcellular location">
    <subcellularLocation>
        <location evidence="4 17">Cytoplasm</location>
    </subcellularLocation>
</comment>
<dbReference type="PROSITE" id="PS00742">
    <property type="entry name" value="PEP_ENZYMES_2"/>
    <property type="match status" value="1"/>
</dbReference>
<evidence type="ECO:0000256" key="2">
    <source>
        <dbReference type="ARBA" id="ARBA00001946"/>
    </source>
</evidence>
<dbReference type="Gene3D" id="1.10.274.10">
    <property type="entry name" value="PtsI, HPr-binding domain"/>
    <property type="match status" value="1"/>
</dbReference>
<evidence type="ECO:0000256" key="3">
    <source>
        <dbReference type="ARBA" id="ARBA00002728"/>
    </source>
</evidence>
<keyword evidence="11 17" id="KW-0808">Transferase</keyword>
<dbReference type="GO" id="GO:0046872">
    <property type="term" value="F:metal ion binding"/>
    <property type="evidence" value="ECO:0007669"/>
    <property type="project" value="UniProtKB-KW"/>
</dbReference>
<organism evidence="24 25">
    <name type="scientific">Thiocapsa roseopersicina</name>
    <dbReference type="NCBI Taxonomy" id="1058"/>
    <lineage>
        <taxon>Bacteria</taxon>
        <taxon>Pseudomonadati</taxon>
        <taxon>Pseudomonadota</taxon>
        <taxon>Gammaproteobacteria</taxon>
        <taxon>Chromatiales</taxon>
        <taxon>Chromatiaceae</taxon>
        <taxon>Thiocapsa</taxon>
    </lineage>
</organism>
<evidence type="ECO:0000256" key="19">
    <source>
        <dbReference type="PIRSR" id="PIRSR000732-2"/>
    </source>
</evidence>
<dbReference type="PRINTS" id="PR01736">
    <property type="entry name" value="PHPHTRNFRASE"/>
</dbReference>
<feature type="binding site" evidence="19">
    <location>
        <position position="474"/>
    </location>
    <ligand>
        <name>phosphoenolpyruvate</name>
        <dbReference type="ChEBI" id="CHEBI:58702"/>
    </ligand>
</feature>
<dbReference type="Proteomes" id="UP000198816">
    <property type="component" value="Unassembled WGS sequence"/>
</dbReference>
<feature type="domain" description="PEP-utilising enzyme mobile" evidence="21">
    <location>
        <begin position="161"/>
        <end position="232"/>
    </location>
</feature>
<dbReference type="InterPro" id="IPR024692">
    <property type="entry name" value="PTS_EI"/>
</dbReference>
<feature type="active site" description="Proton donor" evidence="18">
    <location>
        <position position="511"/>
    </location>
</feature>
<evidence type="ECO:0000256" key="4">
    <source>
        <dbReference type="ARBA" id="ARBA00004496"/>
    </source>
</evidence>
<evidence type="ECO:0000259" key="22">
    <source>
        <dbReference type="Pfam" id="PF02896"/>
    </source>
</evidence>
<evidence type="ECO:0000256" key="17">
    <source>
        <dbReference type="PIRNR" id="PIRNR000732"/>
    </source>
</evidence>
<dbReference type="GO" id="GO:0009401">
    <property type="term" value="P:phosphoenolpyruvate-dependent sugar phosphotransferase system"/>
    <property type="evidence" value="ECO:0007669"/>
    <property type="project" value="UniProtKB-KW"/>
</dbReference>
<dbReference type="RefSeq" id="WP_093032278.1">
    <property type="nucleotide sequence ID" value="NZ_FNNZ01000010.1"/>
</dbReference>
<dbReference type="InterPro" id="IPR040442">
    <property type="entry name" value="Pyrv_kinase-like_dom_sf"/>
</dbReference>
<gene>
    <name evidence="24" type="ORF">SAMN05421783_110135</name>
</gene>
<dbReference type="InterPro" id="IPR050499">
    <property type="entry name" value="PEP-utilizing_PTS_enzyme"/>
</dbReference>
<dbReference type="Gene3D" id="3.20.20.60">
    <property type="entry name" value="Phosphoenolpyruvate-binding domains"/>
    <property type="match status" value="1"/>
</dbReference>
<comment type="function">
    <text evidence="3 17">General (non sugar-specific) component of the phosphoenolpyruvate-dependent sugar phosphotransferase system (sugar PTS). This major carbohydrate active-transport system catalyzes the phosphorylation of incoming sugar substrates concomitantly with their translocation across the cell membrane. Enzyme I transfers the phosphoryl group from phosphoenolpyruvate (PEP) to the phosphoryl carrier protein (HPr).</text>
</comment>
<comment type="catalytic activity">
    <reaction evidence="1 17">
        <text>L-histidyl-[protein] + phosphoenolpyruvate = N(pros)-phospho-L-histidyl-[protein] + pyruvate</text>
        <dbReference type="Rhea" id="RHEA:23880"/>
        <dbReference type="Rhea" id="RHEA-COMP:9745"/>
        <dbReference type="Rhea" id="RHEA-COMP:9746"/>
        <dbReference type="ChEBI" id="CHEBI:15361"/>
        <dbReference type="ChEBI" id="CHEBI:29979"/>
        <dbReference type="ChEBI" id="CHEBI:58702"/>
        <dbReference type="ChEBI" id="CHEBI:64837"/>
        <dbReference type="EC" id="2.7.3.9"/>
    </reaction>
</comment>
<evidence type="ECO:0000313" key="25">
    <source>
        <dbReference type="Proteomes" id="UP000198816"/>
    </source>
</evidence>
<dbReference type="InterPro" id="IPR008279">
    <property type="entry name" value="PEP-util_enz_mobile_dom"/>
</dbReference>
<dbReference type="AlphaFoldDB" id="A0A1H2XCG9"/>
<dbReference type="Pfam" id="PF00391">
    <property type="entry name" value="PEP-utilizers"/>
    <property type="match status" value="1"/>
</dbReference>
<evidence type="ECO:0000256" key="18">
    <source>
        <dbReference type="PIRSR" id="PIRSR000732-1"/>
    </source>
</evidence>
<keyword evidence="9 17" id="KW-0963">Cytoplasm</keyword>
<dbReference type="InterPro" id="IPR008731">
    <property type="entry name" value="PTS_EIN"/>
</dbReference>